<dbReference type="EMBL" id="CP042392">
    <property type="protein sequence ID" value="QEA52683.1"/>
    <property type="molecule type" value="Genomic_DNA"/>
</dbReference>
<gene>
    <name evidence="1" type="ORF">FGL77_04765</name>
</gene>
<dbReference type="PROSITE" id="PS51257">
    <property type="entry name" value="PROKAR_LIPOPROTEIN"/>
    <property type="match status" value="1"/>
</dbReference>
<name>A0A5B8TD70_9LACO</name>
<accession>A0A5B8TD70</accession>
<reference evidence="1 2" key="1">
    <citation type="submission" date="2019-06" db="EMBL/GenBank/DDBJ databases">
        <title>Genome analyses of bacteria isolated from kimchi.</title>
        <authorList>
            <person name="Lee S."/>
            <person name="Ahn S."/>
            <person name="Roh S."/>
        </authorList>
    </citation>
    <scope>NUCLEOTIDE SEQUENCE [LARGE SCALE GENOMIC DNA]</scope>
    <source>
        <strain evidence="1 2">CBA3616</strain>
    </source>
</reference>
<organism evidence="1 2">
    <name type="scientific">Loigolactobacillus coryniformis</name>
    <dbReference type="NCBI Taxonomy" id="1610"/>
    <lineage>
        <taxon>Bacteria</taxon>
        <taxon>Bacillati</taxon>
        <taxon>Bacillota</taxon>
        <taxon>Bacilli</taxon>
        <taxon>Lactobacillales</taxon>
        <taxon>Lactobacillaceae</taxon>
        <taxon>Loigolactobacillus</taxon>
    </lineage>
</organism>
<dbReference type="Proteomes" id="UP000321772">
    <property type="component" value="Chromosome"/>
</dbReference>
<sequence>MFRGRKIGVILLFAGLVVFLTGCGKTKQETKYYDSDFITAMETGMENRWKLQDNEDKKDEDLTKTDYAKWISTEKKQVVDYRNKKFKDSKLQELAITYINSLDDQKDALKYFGADDFYDKWEKAYDKRTQAIVAINKIHKIKVPEKYQSNLDELLGNGKSVNEKVNKDEKVAALLKTIKFNAQPKEYAEDEYTTYTAEVTNSAGFDIKSFSANVKIKDAAGTTVDTQYINTENWSNGDKVKFEFTTDQEVSSYEVIKDYVEY</sequence>
<dbReference type="AlphaFoldDB" id="A0A5B8TD70"/>
<protein>
    <submittedName>
        <fullName evidence="1">Uncharacterized protein</fullName>
    </submittedName>
</protein>
<evidence type="ECO:0000313" key="1">
    <source>
        <dbReference type="EMBL" id="QEA52683.1"/>
    </source>
</evidence>
<evidence type="ECO:0000313" key="2">
    <source>
        <dbReference type="Proteomes" id="UP000321772"/>
    </source>
</evidence>
<dbReference type="NCBIfam" id="NF038353">
    <property type="entry name" value="FxLYD_dom"/>
    <property type="match status" value="1"/>
</dbReference>
<dbReference type="InterPro" id="IPR047676">
    <property type="entry name" value="FxLYD_dom"/>
</dbReference>
<dbReference type="RefSeq" id="WP_146988612.1">
    <property type="nucleotide sequence ID" value="NZ_CP042392.1"/>
</dbReference>
<proteinExistence type="predicted"/>